<dbReference type="GO" id="GO:0034587">
    <property type="term" value="P:piRNA processing"/>
    <property type="evidence" value="ECO:0000318"/>
    <property type="project" value="GO_Central"/>
</dbReference>
<proteinExistence type="predicted"/>
<dbReference type="CDD" id="cd20436">
    <property type="entry name" value="Tudor_TDRD15_rpt1"/>
    <property type="match status" value="1"/>
</dbReference>
<evidence type="ECO:0000313" key="7">
    <source>
        <dbReference type="RefSeq" id="XP_005170248.1"/>
    </source>
</evidence>
<feature type="domain" description="Tudor" evidence="3">
    <location>
        <begin position="65"/>
        <end position="123"/>
    </location>
</feature>
<dbReference type="Gene3D" id="2.40.50.90">
    <property type="match status" value="5"/>
</dbReference>
<evidence type="ECO:0000313" key="5">
    <source>
        <dbReference type="Proteomes" id="UP000000437"/>
    </source>
</evidence>
<dbReference type="OMA" id="CFYYRAV"/>
<dbReference type="FunFam" id="2.30.30.140:FF:000018">
    <property type="entry name" value="Serine/threonine-protein kinase 31"/>
    <property type="match status" value="1"/>
</dbReference>
<dbReference type="SMR" id="A0A8M1NXB8"/>
<gene>
    <name evidence="6 7 8" type="primary">tdrd15</name>
    <name evidence="6 7" type="synonym">si:ch211-214g8.1</name>
    <name evidence="6 7" type="synonym">si:dkeyp-93d12.1</name>
</gene>
<dbReference type="CDD" id="cd20441">
    <property type="entry name" value="Tudor_TDRD15_rpt6"/>
    <property type="match status" value="1"/>
</dbReference>
<evidence type="ECO:0000256" key="2">
    <source>
        <dbReference type="SAM" id="MobiDB-lite"/>
    </source>
</evidence>
<dbReference type="STRING" id="7955.ENSDARP00000119878"/>
<dbReference type="Bgee" id="ENSDARG00000014039">
    <property type="expression patterns" value="Expressed in testis and 18 other cell types or tissues"/>
</dbReference>
<dbReference type="Gene3D" id="2.30.30.140">
    <property type="match status" value="7"/>
</dbReference>
<reference evidence="4" key="3">
    <citation type="submission" date="2013-08" db="UniProtKB">
        <authorList>
            <consortium name="Ensembl"/>
        </authorList>
    </citation>
    <scope>IDENTIFICATION</scope>
    <source>
        <strain evidence="4">Tuebingen</strain>
    </source>
</reference>
<accession>A0A8M1NXB8</accession>
<dbReference type="AlphaFoldDB" id="A0A8M1NXB8"/>
<protein>
    <submittedName>
        <fullName evidence="4">Si:dkeyp-93d12.1</fullName>
    </submittedName>
    <submittedName>
        <fullName evidence="6 7">Tudor domain-containing protein 15</fullName>
    </submittedName>
</protein>
<dbReference type="CDD" id="cd20440">
    <property type="entry name" value="Tudor_TDRD15_rpt5"/>
    <property type="match status" value="1"/>
</dbReference>
<dbReference type="InterPro" id="IPR047450">
    <property type="entry name" value="Tudor_TDRD15_rpt1"/>
</dbReference>
<dbReference type="SUPFAM" id="SSF63748">
    <property type="entry name" value="Tudor/PWWP/MBT"/>
    <property type="match status" value="7"/>
</dbReference>
<dbReference type="HOGENOM" id="CLU_001126_2_0_1"/>
<dbReference type="EMBL" id="BX000362">
    <property type="status" value="NOT_ANNOTATED_CDS"/>
    <property type="molecule type" value="Genomic_DNA"/>
</dbReference>
<dbReference type="InterPro" id="IPR047460">
    <property type="entry name" value="Tudor_TDRD15_rpt5"/>
</dbReference>
<dbReference type="InterPro" id="IPR050621">
    <property type="entry name" value="Tudor_domain_containing"/>
</dbReference>
<dbReference type="InterPro" id="IPR002999">
    <property type="entry name" value="Tudor"/>
</dbReference>
<feature type="domain" description="Tudor" evidence="3">
    <location>
        <begin position="994"/>
        <end position="1053"/>
    </location>
</feature>
<dbReference type="Pfam" id="PF00567">
    <property type="entry name" value="TUDOR"/>
    <property type="match status" value="7"/>
</dbReference>
<evidence type="ECO:0000313" key="8">
    <source>
        <dbReference type="ZFIN" id="ZDB-GENE-041014-303"/>
    </source>
</evidence>
<dbReference type="CDD" id="cd20437">
    <property type="entry name" value="Tudor_TDRD15_rpt2"/>
    <property type="match status" value="1"/>
</dbReference>
<dbReference type="RefSeq" id="NP_001182210.1">
    <property type="nucleotide sequence ID" value="NM_001195281.1"/>
</dbReference>
<dbReference type="eggNOG" id="KOG2039">
    <property type="taxonomic scope" value="Eukaryota"/>
</dbReference>
<evidence type="ECO:0000256" key="1">
    <source>
        <dbReference type="ARBA" id="ARBA00022782"/>
    </source>
</evidence>
<feature type="region of interest" description="Disordered" evidence="2">
    <location>
        <begin position="1833"/>
        <end position="1870"/>
    </location>
</feature>
<organism evidence="5 6">
    <name type="scientific">Danio rerio</name>
    <name type="common">Zebrafish</name>
    <name type="synonym">Brachydanio rerio</name>
    <dbReference type="NCBI Taxonomy" id="7955"/>
    <lineage>
        <taxon>Eukaryota</taxon>
        <taxon>Metazoa</taxon>
        <taxon>Chordata</taxon>
        <taxon>Craniata</taxon>
        <taxon>Vertebrata</taxon>
        <taxon>Euteleostomi</taxon>
        <taxon>Actinopterygii</taxon>
        <taxon>Neopterygii</taxon>
        <taxon>Teleostei</taxon>
        <taxon>Ostariophysi</taxon>
        <taxon>Cypriniformes</taxon>
        <taxon>Danionidae</taxon>
        <taxon>Danioninae</taxon>
        <taxon>Danio</taxon>
    </lineage>
</organism>
<sequence>MERTKEESKLPAPCVLWPVELKLTHIDCRPENKLVHFQGQYMTICELDYNILQVEIQNAVKSKVSVQVGDVCLVEDSGSGRWYRGRVQNIEKDKFHIFLLDHGDMMIVGPNCLSSISDTLLMLPPKIVCGFFANILPIQSQWDSLTNSYFSSLKGSRIKGYIHARLPYHILILEVPEINSDMIKKRLGRHVDTSTFLLLVEMLIDEPIPQSNESVPDLLIEKQIGQEYCLKSSSLLGFEEILSLNGPKLKVGQEVEVVVAAAVNPGLFYCRLSSMGKDLQEMSDKLALACESGSGCLTNDLDENLGLLCAVKGKDEKWHRGFVECLPLNSQVKVVFVDSGYCESVKVENILQLPSEFLSRPIMAFPCSLSCLEKQDEDIKNQQVDALKTGLLGKVLEIEIDDFRKDQNLYLVTMNIAQKHSEKQAGVKPHESDNLRSNSNFPYDVLSNVSAGETKVAQTSDSNPNRAIPDDSFFEGYVVHVQSPKHFWIRTKEHNPNFENMTKEMADYFSKLQLHEEVFEDLVPGALCCAMYENDMQYYRALVVDTLDKGAEVFFIDFGNTEKVPGILIKKLPKKFAIHPEFAMECALAHVAPHEDIWTTTASNYFREVTSDKTLMIHVVHRKNRKYVVDLFERDAENCSIATIMTTAKMALDWRYNPALASVEIERPCKYKGNALSKKKNKKDLRVVTFHKVTSSMSSPNQIEHEWEPQNYLEKHTPSETLKPEVVPAKTLKPMHFKPGSEVSVICSHVNTPSDFWCQNVSTKLDLDKLMEEMQLFYQTYTSGLLMPALCCAVKSPHDNQWHRACMIGQHNEQLLMILVDVGLIIQEKLQNIQTLQPQFLELPTQAFRCRLNFIEPIGGSSWSSEACNLLRDFLFKCTSSKCRIYSQVYEKGKGLLNIVSIHTPLQQASTYLVEKGVAAEVQAPDKHTISSAHPWSFVYSSFNISCGSEELVHVTYVCSPWEIYFQLDRNTEILNRLTERVAEESQLFTSISDNCSSKVCLAKYFCDGSWYRALVHPVQSNQHVSVVFVDYGNKEIAEKTNVMAIPTTAVDVLLTPMQALRCSLLNLPEGEHLPEVNKWLETEILNKSFKAKFVSSDTNGHFVCDLYDGNLHINEKVKELMAAHGVAQSDLAVNKLELDFPKEEAHASLPNCKRNHKATRRSKAKQNGKQTPRSTNHSKKQLKEPVEMEDQNAPCPLKVVPSHQSLPKLCDLPAVTMKPGSRGVGFVSHSISAGRFFIQMEDDEPKLLQMIEELNGTNFKDKRRNVETEIKVGDLVAAEYEEDLALYRAVVTNVLNSDLLAVEFIDYGNTATVDRKNVHMLTNTFLSQPRLSMPCTLAKPHPFENDDSFTEKAVGKPLLVEFIQSLEGSWKVNIEFDDDHLQGDLKYDADHSKDVDLASQDKLPKDSQTQSQSDQYNQSIKEVQSFQQKEQFRHQLANNQTVRTFQQKTTSNTQSICEFRTKPTEVRTIQQKTKSNTQQRKCELTFATKQIKKAAIYVQTSVKTRDIWRRKYKKQNFKPKVVVNAEPQCETSIPVAKISEGLQENVQQENKNSESLACVALHDVKDSEPVKIYEDLSVVTDHPPSPKTSLRTNLDPPQTLFQAPVKMNFEYEGFAAAVTTPSEFYIILEDLLLIADTVSSILENLPEVLEPLPEVHFVPGTSCLVKLVENQKWCRAEIVQCDSTSVLINLVDCGLYSVLSRLDASQLRKLPEELGRLPKVTYHCLLRGVKPNAPDWSDDAILFFQNSMCHKNLKIRFRQHVSETQWEVDIITGSQNLAKELVDSDHAMYIDKMLGIRFQQDQGLNQEPNQQAISSTVNDLSIITEHTSEAKKQVTLSAKKPSEESVGEKDTSDHLNSGGDDLGQVDRETLGLPSGIKQCMLM</sequence>
<feature type="domain" description="Tudor" evidence="3">
    <location>
        <begin position="302"/>
        <end position="360"/>
    </location>
</feature>
<dbReference type="PaxDb" id="7955-ENSDARP00000119878"/>
<dbReference type="InterPro" id="IPR047459">
    <property type="entry name" value="Tudor_TDRD15_rpt6"/>
</dbReference>
<feature type="compositionally biased region" description="Basic residues" evidence="2">
    <location>
        <begin position="1154"/>
        <end position="1167"/>
    </location>
</feature>
<feature type="region of interest" description="Disordered" evidence="2">
    <location>
        <begin position="1400"/>
        <end position="1420"/>
    </location>
</feature>
<feature type="region of interest" description="Disordered" evidence="2">
    <location>
        <begin position="1148"/>
        <end position="1190"/>
    </location>
</feature>
<evidence type="ECO:0000313" key="4">
    <source>
        <dbReference type="Ensembl" id="ENSDARP00000119878"/>
    </source>
</evidence>
<feature type="domain" description="Tudor" evidence="3">
    <location>
        <begin position="521"/>
        <end position="579"/>
    </location>
</feature>
<reference evidence="6" key="1">
    <citation type="journal article" date="2013" name="Cell">
        <title>Sperm, but not oocyte, DNA methylome is inherited by zebrafish early embryos.</title>
        <authorList>
            <person name="Jiang L."/>
            <person name="Zhang J."/>
            <person name="Wang J.J."/>
            <person name="Wang L."/>
            <person name="Zhang L."/>
            <person name="Li G."/>
            <person name="Yang X."/>
            <person name="Ma X."/>
            <person name="Sun X."/>
            <person name="Cai J."/>
            <person name="Zhang J."/>
            <person name="Huang X."/>
            <person name="Yu M."/>
            <person name="Wang X."/>
            <person name="Liu F."/>
            <person name="Wu C.I."/>
            <person name="He C."/>
            <person name="Zhang B."/>
            <person name="Ci W."/>
            <person name="Liu J."/>
        </authorList>
    </citation>
    <scope>NUCLEOTIDE SEQUENCE</scope>
    <source>
        <strain evidence="6">Tuebingen</strain>
    </source>
</reference>
<dbReference type="PANTHER" id="PTHR22948:SF74">
    <property type="entry name" value="SI:DKEYP-93D12.1"/>
    <property type="match status" value="1"/>
</dbReference>
<dbReference type="PANTHER" id="PTHR22948">
    <property type="entry name" value="TUDOR DOMAIN CONTAINING PROTEIN"/>
    <property type="match status" value="1"/>
</dbReference>
<reference evidence="6" key="4">
    <citation type="journal article" date="2016" name="BMC Genomics">
        <title>Gene evolution and gene expression after whole genome duplication in fish: the PhyloFish database.</title>
        <authorList>
            <person name="Pasquier J."/>
            <person name="Cabau C."/>
            <person name="Nguyen T."/>
            <person name="Jouanno E."/>
            <person name="Severac D."/>
            <person name="Braasch I."/>
            <person name="Journot L."/>
            <person name="Pontarotti P."/>
            <person name="Klopp C."/>
            <person name="Postlethwait J.H."/>
            <person name="Guiguen Y."/>
            <person name="Bobe J."/>
        </authorList>
    </citation>
    <scope>NUCLEOTIDE SEQUENCE</scope>
    <source>
        <strain evidence="6">Tuebingen</strain>
    </source>
</reference>
<reference evidence="6 7" key="5">
    <citation type="submission" date="2025-04" db="UniProtKB">
        <authorList>
            <consortium name="RefSeq"/>
        </authorList>
    </citation>
    <scope>IDENTIFICATION</scope>
    <source>
        <strain evidence="6 7">Tuebingen</strain>
    </source>
</reference>
<dbReference type="SMART" id="SM00333">
    <property type="entry name" value="TUDOR"/>
    <property type="match status" value="6"/>
</dbReference>
<dbReference type="InterPro" id="IPR035437">
    <property type="entry name" value="SNase_OB-fold_sf"/>
</dbReference>
<dbReference type="RefSeq" id="XP_005170248.1">
    <property type="nucleotide sequence ID" value="XM_005170191.5"/>
</dbReference>
<evidence type="ECO:0000313" key="6">
    <source>
        <dbReference type="RefSeq" id="NP_001182210.1"/>
    </source>
</evidence>
<dbReference type="CTD" id="100129278"/>
<dbReference type="ZFIN" id="ZDB-GENE-041014-303">
    <property type="gene designation" value="tdrd15"/>
</dbReference>
<feature type="domain" description="Tudor" evidence="3">
    <location>
        <begin position="1270"/>
        <end position="1329"/>
    </location>
</feature>
<dbReference type="EMBL" id="AL929119">
    <property type="status" value="NOT_ANNOTATED_CDS"/>
    <property type="molecule type" value="Genomic_DNA"/>
</dbReference>
<dbReference type="GO" id="GO:0007283">
    <property type="term" value="P:spermatogenesis"/>
    <property type="evidence" value="ECO:0000318"/>
    <property type="project" value="GO_Central"/>
</dbReference>
<dbReference type="GO" id="GO:0043186">
    <property type="term" value="C:P granule"/>
    <property type="evidence" value="ECO:0000318"/>
    <property type="project" value="GO_Central"/>
</dbReference>
<keyword evidence="5" id="KW-1185">Reference proteome</keyword>
<dbReference type="Proteomes" id="UP000000437">
    <property type="component" value="Chromosome 20"/>
</dbReference>
<dbReference type="GeneTree" id="ENSGT00940000162581"/>
<keyword evidence="1" id="KW-0221">Differentiation</keyword>
<dbReference type="InterPro" id="IPR047452">
    <property type="entry name" value="Tudor_TDRD15_rpt2"/>
</dbReference>
<dbReference type="OrthoDB" id="9995375at2759"/>
<evidence type="ECO:0000259" key="3">
    <source>
        <dbReference type="PROSITE" id="PS50304"/>
    </source>
</evidence>
<dbReference type="KEGG" id="dre:799498"/>
<dbReference type="PROSITE" id="PS50304">
    <property type="entry name" value="TUDOR"/>
    <property type="match status" value="5"/>
</dbReference>
<feature type="compositionally biased region" description="Basic and acidic residues" evidence="2">
    <location>
        <begin position="1841"/>
        <end position="1854"/>
    </location>
</feature>
<dbReference type="GeneID" id="799498"/>
<dbReference type="GO" id="GO:0030719">
    <property type="term" value="P:P granule organization"/>
    <property type="evidence" value="ECO:0000318"/>
    <property type="project" value="GO_Central"/>
</dbReference>
<accession>Q5VSI4</accession>
<name>A0A8M1NXB8_DANRE</name>
<dbReference type="Ensembl" id="ENSDART00000134066.4">
    <property type="protein sequence ID" value="ENSDARP00000119878.1"/>
    <property type="gene ID" value="ENSDARG00000014039.11"/>
</dbReference>
<feature type="compositionally biased region" description="Polar residues" evidence="2">
    <location>
        <begin position="1407"/>
        <end position="1420"/>
    </location>
</feature>
<reference evidence="4 5" key="2">
    <citation type="journal article" date="2013" name="Nature">
        <title>The zebrafish reference genome sequence and its relationship to the human genome.</title>
        <authorList>
            <consortium name="Genome Reference Consortium Zebrafish"/>
            <person name="Howe K."/>
            <person name="Clark M.D."/>
            <person name="Torroja C.F."/>
            <person name="Torrance J."/>
            <person name="Berthelot C."/>
            <person name="Muffato M."/>
            <person name="Collins J.E."/>
            <person name="Humphray S."/>
            <person name="McLaren K."/>
            <person name="Matthews L."/>
            <person name="McLaren S."/>
            <person name="Sealy I."/>
            <person name="Caccamo M."/>
            <person name="Churcher C."/>
            <person name="Scott C."/>
            <person name="Barrett J.C."/>
            <person name="Koch R."/>
            <person name="Rauch G.J."/>
            <person name="White S."/>
            <person name="Chow W."/>
            <person name="Kilian B."/>
            <person name="Quintais L.T."/>
            <person name="Guerra-Assuncao J.A."/>
            <person name="Zhou Y."/>
            <person name="Gu Y."/>
            <person name="Yen J."/>
            <person name="Vogel J.H."/>
            <person name="Eyre T."/>
            <person name="Redmond S."/>
            <person name="Banerjee R."/>
            <person name="Chi J."/>
            <person name="Fu B."/>
            <person name="Langley E."/>
            <person name="Maguire S.F."/>
            <person name="Laird G.K."/>
            <person name="Lloyd D."/>
            <person name="Kenyon E."/>
            <person name="Donaldson S."/>
            <person name="Sehra H."/>
            <person name="Almeida-King J."/>
            <person name="Loveland J."/>
            <person name="Trevanion S."/>
            <person name="Jones M."/>
            <person name="Quail M."/>
            <person name="Willey D."/>
            <person name="Hunt A."/>
            <person name="Burton J."/>
            <person name="Sims S."/>
            <person name="McLay K."/>
            <person name="Plumb B."/>
            <person name="Davis J."/>
            <person name="Clee C."/>
            <person name="Oliver K."/>
            <person name="Clark R."/>
            <person name="Riddle C."/>
            <person name="Elliot D."/>
            <person name="Eliott D."/>
            <person name="Threadgold G."/>
            <person name="Harden G."/>
            <person name="Ware D."/>
            <person name="Begum S."/>
            <person name="Mortimore B."/>
            <person name="Mortimer B."/>
            <person name="Kerry G."/>
            <person name="Heath P."/>
            <person name="Phillimore B."/>
            <person name="Tracey A."/>
            <person name="Corby N."/>
            <person name="Dunn M."/>
            <person name="Johnson C."/>
            <person name="Wood J."/>
            <person name="Clark S."/>
            <person name="Pelan S."/>
            <person name="Griffiths G."/>
            <person name="Smith M."/>
            <person name="Glithero R."/>
            <person name="Howden P."/>
            <person name="Barker N."/>
            <person name="Lloyd C."/>
            <person name="Stevens C."/>
            <person name="Harley J."/>
            <person name="Holt K."/>
            <person name="Panagiotidis G."/>
            <person name="Lovell J."/>
            <person name="Beasley H."/>
            <person name="Henderson C."/>
            <person name="Gordon D."/>
            <person name="Auger K."/>
            <person name="Wright D."/>
            <person name="Collins J."/>
            <person name="Raisen C."/>
            <person name="Dyer L."/>
            <person name="Leung K."/>
            <person name="Robertson L."/>
            <person name="Ambridge K."/>
            <person name="Leongamornlert D."/>
            <person name="McGuire S."/>
            <person name="Gilderthorp R."/>
            <person name="Griffiths C."/>
            <person name="Manthravadi D."/>
            <person name="Nichol S."/>
            <person name="Barker G."/>
            <person name="Whitehead S."/>
            <person name="Kay M."/>
            <person name="Brown J."/>
            <person name="Murnane C."/>
            <person name="Gray E."/>
            <person name="Humphries M."/>
            <person name="Sycamore N."/>
            <person name="Barker D."/>
            <person name="Saunders D."/>
            <person name="Wallis J."/>
            <person name="Babbage A."/>
            <person name="Hammond S."/>
            <person name="Mashreghi-Mohammadi M."/>
            <person name="Barr L."/>
            <person name="Martin S."/>
            <person name="Wray P."/>
            <person name="Ellington A."/>
            <person name="Matthews N."/>
            <person name="Ellwood M."/>
            <person name="Woodmansey R."/>
            <person name="Clark G."/>
            <person name="Cooper J."/>
            <person name="Cooper J."/>
            <person name="Tromans A."/>
            <person name="Grafham D."/>
            <person name="Skuce C."/>
            <person name="Pandian R."/>
            <person name="Andrews R."/>
            <person name="Harrison E."/>
            <person name="Kimberley A."/>
            <person name="Garnett J."/>
            <person name="Fosker N."/>
            <person name="Hall R."/>
            <person name="Garner P."/>
            <person name="Kelly D."/>
            <person name="Bird C."/>
            <person name="Palmer S."/>
            <person name="Gehring I."/>
            <person name="Berger A."/>
            <person name="Dooley C.M."/>
            <person name="Ersan-Urun Z."/>
            <person name="Eser C."/>
            <person name="Geiger H."/>
            <person name="Geisler M."/>
            <person name="Karotki L."/>
            <person name="Kirn A."/>
            <person name="Konantz J."/>
            <person name="Konantz M."/>
            <person name="Oberlander M."/>
            <person name="Rudolph-Geiger S."/>
            <person name="Teucke M."/>
            <person name="Lanz C."/>
            <person name="Raddatz G."/>
            <person name="Osoegawa K."/>
            <person name="Zhu B."/>
            <person name="Rapp A."/>
            <person name="Widaa S."/>
            <person name="Langford C."/>
            <person name="Yang F."/>
            <person name="Schuster S.C."/>
            <person name="Carter N.P."/>
            <person name="Harrow J."/>
            <person name="Ning Z."/>
            <person name="Herrero J."/>
            <person name="Searle S.M."/>
            <person name="Enright A."/>
            <person name="Geisler R."/>
            <person name="Plasterk R.H."/>
            <person name="Lee C."/>
            <person name="Westerfield M."/>
            <person name="de Jong P.J."/>
            <person name="Zon L.I."/>
            <person name="Postlethwait J.H."/>
            <person name="Nusslein-Volhard C."/>
            <person name="Hubbard T.J."/>
            <person name="Roest Crollius H."/>
            <person name="Rogers J."/>
            <person name="Stemple D.L."/>
        </authorList>
    </citation>
    <scope>NUCLEOTIDE SEQUENCE [LARGE SCALE GENOMIC DNA]</scope>
    <source>
        <strain evidence="4">Tuebingen</strain>
    </source>
</reference>
<dbReference type="AGR" id="ZFIN:ZDB-GENE-041014-303"/>